<dbReference type="InterPro" id="IPR036409">
    <property type="entry name" value="Aldolase_II/adducin_N_sf"/>
</dbReference>
<reference evidence="2" key="1">
    <citation type="journal article" date="2014" name="Front. Microbiol.">
        <title>High frequency of phylogenetically diverse reductive dehalogenase-homologous genes in deep subseafloor sedimentary metagenomes.</title>
        <authorList>
            <person name="Kawai M."/>
            <person name="Futagami T."/>
            <person name="Toyoda A."/>
            <person name="Takaki Y."/>
            <person name="Nishi S."/>
            <person name="Hori S."/>
            <person name="Arai W."/>
            <person name="Tsubouchi T."/>
            <person name="Morono Y."/>
            <person name="Uchiyama I."/>
            <person name="Ito T."/>
            <person name="Fujiyama A."/>
            <person name="Inagaki F."/>
            <person name="Takami H."/>
        </authorList>
    </citation>
    <scope>NUCLEOTIDE SEQUENCE</scope>
    <source>
        <strain evidence="2">Expedition CK06-06</strain>
    </source>
</reference>
<accession>X1DQ91</accession>
<comment type="caution">
    <text evidence="2">The sequence shown here is derived from an EMBL/GenBank/DDBJ whole genome shotgun (WGS) entry which is preliminary data.</text>
</comment>
<dbReference type="AlphaFoldDB" id="X1DQ91"/>
<protein>
    <recommendedName>
        <fullName evidence="1">Thiamine-phosphate synthase ThiN domain-containing protein</fullName>
    </recommendedName>
</protein>
<dbReference type="Gene3D" id="3.40.225.10">
    <property type="entry name" value="Class II aldolase/adducin N-terminal domain"/>
    <property type="match status" value="1"/>
</dbReference>
<dbReference type="InterPro" id="IPR019293">
    <property type="entry name" value="ThiN"/>
</dbReference>
<proteinExistence type="predicted"/>
<dbReference type="EMBL" id="BARU01000635">
    <property type="protein sequence ID" value="GAH23146.1"/>
    <property type="molecule type" value="Genomic_DNA"/>
</dbReference>
<dbReference type="SUPFAM" id="SSF47413">
    <property type="entry name" value="lambda repressor-like DNA-binding domains"/>
    <property type="match status" value="1"/>
</dbReference>
<organism evidence="2">
    <name type="scientific">marine sediment metagenome</name>
    <dbReference type="NCBI Taxonomy" id="412755"/>
    <lineage>
        <taxon>unclassified sequences</taxon>
        <taxon>metagenomes</taxon>
        <taxon>ecological metagenomes</taxon>
    </lineage>
</organism>
<dbReference type="Pfam" id="PF10120">
    <property type="entry name" value="ThiN"/>
    <property type="match status" value="1"/>
</dbReference>
<feature type="non-terminal residue" evidence="2">
    <location>
        <position position="192"/>
    </location>
</feature>
<dbReference type="SUPFAM" id="SSF53639">
    <property type="entry name" value="AraD/HMP-PK domain-like"/>
    <property type="match status" value="1"/>
</dbReference>
<feature type="domain" description="Thiamine-phosphate synthase ThiN" evidence="1">
    <location>
        <begin position="140"/>
        <end position="191"/>
    </location>
</feature>
<dbReference type="PANTHER" id="PTHR40730">
    <property type="entry name" value="TRANSCRIPTIONAL REGULATOR PROTEIN-LIKE PROTEIN"/>
    <property type="match status" value="1"/>
</dbReference>
<sequence>MRFPCEYIASTMLPSLRIRIAHDLRSKGKSQNEIAKLLGVKQPVIVSYLQKNIAETGDEKINHHLDALSESISNMLFTQEPLDKVMRTICTKCKSLRVEGPLCYIHKTILPQLEIYHKCDICSGYKELPSLEDRSIILSELKAIFTQLSTHPTFYKWVPEIGSQLAQSDKKAKDLDDIASYPGRIIKVKEKI</sequence>
<evidence type="ECO:0000313" key="2">
    <source>
        <dbReference type="EMBL" id="GAH23146.1"/>
    </source>
</evidence>
<name>X1DQ91_9ZZZZ</name>
<gene>
    <name evidence="2" type="ORF">S03H2_02003</name>
</gene>
<dbReference type="PANTHER" id="PTHR40730:SF4">
    <property type="entry name" value="TRANSCRIPTIONAL REGULATOR"/>
    <property type="match status" value="1"/>
</dbReference>
<evidence type="ECO:0000259" key="1">
    <source>
        <dbReference type="Pfam" id="PF10120"/>
    </source>
</evidence>
<dbReference type="GO" id="GO:0003677">
    <property type="term" value="F:DNA binding"/>
    <property type="evidence" value="ECO:0007669"/>
    <property type="project" value="InterPro"/>
</dbReference>
<dbReference type="InterPro" id="IPR010982">
    <property type="entry name" value="Lambda_DNA-bd_dom_sf"/>
</dbReference>